<name>A0ABX2N5Q4_9SPHN</name>
<evidence type="ECO:0000256" key="1">
    <source>
        <dbReference type="ARBA" id="ARBA00004141"/>
    </source>
</evidence>
<reference evidence="7 8" key="1">
    <citation type="submission" date="2020-06" db="EMBL/GenBank/DDBJ databases">
        <authorList>
            <person name="Kim S.-J."/>
            <person name="Park S.-J."/>
        </authorList>
    </citation>
    <scope>NUCLEOTIDE SEQUENCE [LARGE SCALE GENOMIC DNA]</scope>
    <source>
        <strain evidence="7 8">SW-151</strain>
    </source>
</reference>
<keyword evidence="4 5" id="KW-0472">Membrane</keyword>
<evidence type="ECO:0000256" key="5">
    <source>
        <dbReference type="SAM" id="Phobius"/>
    </source>
</evidence>
<keyword evidence="2 5" id="KW-0812">Transmembrane</keyword>
<feature type="transmembrane region" description="Helical" evidence="5">
    <location>
        <begin position="355"/>
        <end position="375"/>
    </location>
</feature>
<evidence type="ECO:0000256" key="3">
    <source>
        <dbReference type="ARBA" id="ARBA00022989"/>
    </source>
</evidence>
<dbReference type="GO" id="GO:0016874">
    <property type="term" value="F:ligase activity"/>
    <property type="evidence" value="ECO:0007669"/>
    <property type="project" value="UniProtKB-KW"/>
</dbReference>
<dbReference type="PANTHER" id="PTHR37422">
    <property type="entry name" value="TEICHURONIC ACID BIOSYNTHESIS PROTEIN TUAE"/>
    <property type="match status" value="1"/>
</dbReference>
<keyword evidence="8" id="KW-1185">Reference proteome</keyword>
<proteinExistence type="predicted"/>
<evidence type="ECO:0000256" key="2">
    <source>
        <dbReference type="ARBA" id="ARBA00022692"/>
    </source>
</evidence>
<evidence type="ECO:0000313" key="7">
    <source>
        <dbReference type="EMBL" id="NVD29017.1"/>
    </source>
</evidence>
<feature type="transmembrane region" description="Helical" evidence="5">
    <location>
        <begin position="186"/>
        <end position="208"/>
    </location>
</feature>
<evidence type="ECO:0000313" key="8">
    <source>
        <dbReference type="Proteomes" id="UP000652427"/>
    </source>
</evidence>
<keyword evidence="7" id="KW-0436">Ligase</keyword>
<feature type="transmembrane region" description="Helical" evidence="5">
    <location>
        <begin position="381"/>
        <end position="399"/>
    </location>
</feature>
<feature type="transmembrane region" description="Helical" evidence="5">
    <location>
        <begin position="161"/>
        <end position="180"/>
    </location>
</feature>
<dbReference type="InterPro" id="IPR051533">
    <property type="entry name" value="WaaL-like"/>
</dbReference>
<dbReference type="Proteomes" id="UP000652427">
    <property type="component" value="Unassembled WGS sequence"/>
</dbReference>
<feature type="domain" description="O-antigen ligase-related" evidence="6">
    <location>
        <begin position="171"/>
        <end position="331"/>
    </location>
</feature>
<dbReference type="Pfam" id="PF04932">
    <property type="entry name" value="Wzy_C"/>
    <property type="match status" value="1"/>
</dbReference>
<comment type="caution">
    <text evidence="7">The sequence shown here is derived from an EMBL/GenBank/DDBJ whole genome shotgun (WGS) entry which is preliminary data.</text>
</comment>
<evidence type="ECO:0000256" key="4">
    <source>
        <dbReference type="ARBA" id="ARBA00023136"/>
    </source>
</evidence>
<feature type="transmembrane region" description="Helical" evidence="5">
    <location>
        <begin position="58"/>
        <end position="76"/>
    </location>
</feature>
<organism evidence="7 8">
    <name type="scientific">Parasphingorhabdus flavimaris</name>
    <dbReference type="NCBI Taxonomy" id="266812"/>
    <lineage>
        <taxon>Bacteria</taxon>
        <taxon>Pseudomonadati</taxon>
        <taxon>Pseudomonadota</taxon>
        <taxon>Alphaproteobacteria</taxon>
        <taxon>Sphingomonadales</taxon>
        <taxon>Sphingomonadaceae</taxon>
        <taxon>Parasphingorhabdus</taxon>
    </lineage>
</organism>
<dbReference type="PANTHER" id="PTHR37422:SF13">
    <property type="entry name" value="LIPOPOLYSACCHARIDE BIOSYNTHESIS PROTEIN PA4999-RELATED"/>
    <property type="match status" value="1"/>
</dbReference>
<dbReference type="InterPro" id="IPR007016">
    <property type="entry name" value="O-antigen_ligase-rel_domated"/>
</dbReference>
<gene>
    <name evidence="7" type="ORF">HUO14_14045</name>
</gene>
<protein>
    <submittedName>
        <fullName evidence="7">O-antigen ligase family protein</fullName>
    </submittedName>
</protein>
<feature type="transmembrane region" description="Helical" evidence="5">
    <location>
        <begin position="316"/>
        <end position="343"/>
    </location>
</feature>
<keyword evidence="3 5" id="KW-1133">Transmembrane helix</keyword>
<dbReference type="EMBL" id="JABWMH010000004">
    <property type="protein sequence ID" value="NVD29017.1"/>
    <property type="molecule type" value="Genomic_DNA"/>
</dbReference>
<accession>A0ABX2N5Q4</accession>
<feature type="transmembrane region" description="Helical" evidence="5">
    <location>
        <begin position="132"/>
        <end position="149"/>
    </location>
</feature>
<feature type="transmembrane region" description="Helical" evidence="5">
    <location>
        <begin position="88"/>
        <end position="107"/>
    </location>
</feature>
<evidence type="ECO:0000259" key="6">
    <source>
        <dbReference type="Pfam" id="PF04932"/>
    </source>
</evidence>
<sequence length="410" mass="45417">MFPLYILGALLALMVLQLIPLPPSVWTALPERQIFANIADIAAIEQPWRPLTLSPSKTLNSLFALAVPIAAMMLYLNLDREYRRRAVPVLIILCSISALWAIFQAIGPARGPLYLYRITNFGSGVGLFANRNHQAVMLASTIVMLGWYAGSLKPHVRQAVLKFYASVATILVFVPLIFITGSRAGLLLMMPALVLALCLIYFGGYYPGKTARKRRPSSSKFSLPSGRRLMLVIGIITISGMAIASVLLSRSLAFDRLFSGGDVEELRWQLLPTLVTMLKDYMPWGSGFGSFEHVYKIYETPELLRPSYLNQAHNDWLQFFIEGGVPALLIAICAIVWFCVRLGTVAKTWRSSNPVKYGVLMCLAAILFLLAASIGDYPLRVPIIMAIFAVLVCVFNDGINSVQRRDSNQP</sequence>
<feature type="transmembrane region" description="Helical" evidence="5">
    <location>
        <begin position="229"/>
        <end position="248"/>
    </location>
</feature>
<comment type="subcellular location">
    <subcellularLocation>
        <location evidence="1">Membrane</location>
        <topology evidence="1">Multi-pass membrane protein</topology>
    </subcellularLocation>
</comment>